<gene>
    <name evidence="5" type="ORF">DI536_14780</name>
</gene>
<dbReference type="GO" id="GO:0031956">
    <property type="term" value="F:medium-chain fatty acid-CoA ligase activity"/>
    <property type="evidence" value="ECO:0007669"/>
    <property type="project" value="TreeGrafter"/>
</dbReference>
<dbReference type="InterPro" id="IPR045851">
    <property type="entry name" value="AMP-bd_C_sf"/>
</dbReference>
<evidence type="ECO:0000256" key="2">
    <source>
        <dbReference type="ARBA" id="ARBA00022598"/>
    </source>
</evidence>
<feature type="domain" description="AMP-dependent synthetase/ligase" evidence="3">
    <location>
        <begin position="11"/>
        <end position="359"/>
    </location>
</feature>
<feature type="domain" description="AMP-binding enzyme C-terminal" evidence="4">
    <location>
        <begin position="410"/>
        <end position="485"/>
    </location>
</feature>
<dbReference type="Proteomes" id="UP000249061">
    <property type="component" value="Unassembled WGS sequence"/>
</dbReference>
<dbReference type="Pfam" id="PF13193">
    <property type="entry name" value="AMP-binding_C"/>
    <property type="match status" value="1"/>
</dbReference>
<dbReference type="GO" id="GO:0006631">
    <property type="term" value="P:fatty acid metabolic process"/>
    <property type="evidence" value="ECO:0007669"/>
    <property type="project" value="TreeGrafter"/>
</dbReference>
<reference evidence="5 6" key="1">
    <citation type="submission" date="2017-08" db="EMBL/GenBank/DDBJ databases">
        <title>Infants hospitalized years apart are colonized by the same room-sourced microbial strains.</title>
        <authorList>
            <person name="Brooks B."/>
            <person name="Olm M.R."/>
            <person name="Firek B.A."/>
            <person name="Baker R."/>
            <person name="Thomas B.C."/>
            <person name="Morowitz M.J."/>
            <person name="Banfield J.F."/>
        </authorList>
    </citation>
    <scope>NUCLEOTIDE SEQUENCE [LARGE SCALE GENOMIC DNA]</scope>
    <source>
        <strain evidence="5">S2_003_000_R2_14</strain>
    </source>
</reference>
<dbReference type="FunFam" id="3.30.300.30:FF:000008">
    <property type="entry name" value="2,3-dihydroxybenzoate-AMP ligase"/>
    <property type="match status" value="1"/>
</dbReference>
<evidence type="ECO:0000259" key="4">
    <source>
        <dbReference type="Pfam" id="PF13193"/>
    </source>
</evidence>
<evidence type="ECO:0000256" key="1">
    <source>
        <dbReference type="ARBA" id="ARBA00006432"/>
    </source>
</evidence>
<dbReference type="Gene3D" id="3.40.50.12780">
    <property type="entry name" value="N-terminal domain of ligase-like"/>
    <property type="match status" value="1"/>
</dbReference>
<keyword evidence="2 5" id="KW-0436">Ligase</keyword>
<sequence>MSNNVTAFLDGWAEKTPDKIALISGAQQTSFAQLRERVSRLAGALQQRGGRVFVLDKNVGSTIELMLAAGWGGTTCIIGNWRLAPAELEWIINDAQATTVVVGAEFAASIEALRSKLPLVTHVVTSDDFEALITSSGPVARANVAPDDCFLQLYTSGTTGFPKGAMLTHRGMSEHSANMAKVFDVSEKSVNLVPMPLFHVGGSSWAMLSLFCGGTSIITRDPTPASLLQQIAQHRVTHTFVVPAILQGLVAVPRVKDLDTSSLQTVLYGASPISVPLLEKVLATFSCRFAQVYGMTELSGVFCVLDDAAHRDPQRLASAGKPSPGVELRCVEPASGRELPRGQLGEFQVRSAQMMKGYWGQPEATAQLLTRDGWLKTGDAGHVDDDGFVFITDRIKDMVITGGENVYPSEIERVLQRHPAIADVAVFGIPHEKWGETLRAEVVLKPSQQVSEAELIAWFQPQLATYKRPTQVGFIAALPRNASGKVLKRELRAPFWQGRARSLV</sequence>
<dbReference type="InterPro" id="IPR025110">
    <property type="entry name" value="AMP-bd_C"/>
</dbReference>
<dbReference type="SUPFAM" id="SSF56801">
    <property type="entry name" value="Acetyl-CoA synthetase-like"/>
    <property type="match status" value="1"/>
</dbReference>
<dbReference type="InterPro" id="IPR042099">
    <property type="entry name" value="ANL_N_sf"/>
</dbReference>
<dbReference type="EMBL" id="QFQP01000011">
    <property type="protein sequence ID" value="PZR12823.1"/>
    <property type="molecule type" value="Genomic_DNA"/>
</dbReference>
<dbReference type="PANTHER" id="PTHR43201:SF5">
    <property type="entry name" value="MEDIUM-CHAIN ACYL-COA LIGASE ACSF2, MITOCHONDRIAL"/>
    <property type="match status" value="1"/>
</dbReference>
<proteinExistence type="inferred from homology"/>
<dbReference type="InterPro" id="IPR000873">
    <property type="entry name" value="AMP-dep_synth/lig_dom"/>
</dbReference>
<accession>A0A2W5THU3</accession>
<comment type="caution">
    <text evidence="5">The sequence shown here is derived from an EMBL/GenBank/DDBJ whole genome shotgun (WGS) entry which is preliminary data.</text>
</comment>
<protein>
    <submittedName>
        <fullName evidence="5">Long-chain fatty acid--CoA ligase</fullName>
    </submittedName>
</protein>
<dbReference type="AlphaFoldDB" id="A0A2W5THU3"/>
<evidence type="ECO:0000259" key="3">
    <source>
        <dbReference type="Pfam" id="PF00501"/>
    </source>
</evidence>
<evidence type="ECO:0000313" key="6">
    <source>
        <dbReference type="Proteomes" id="UP000249061"/>
    </source>
</evidence>
<dbReference type="Pfam" id="PF00501">
    <property type="entry name" value="AMP-binding"/>
    <property type="match status" value="1"/>
</dbReference>
<dbReference type="Gene3D" id="3.30.300.30">
    <property type="match status" value="1"/>
</dbReference>
<dbReference type="NCBIfam" id="NF004837">
    <property type="entry name" value="PRK06187.1"/>
    <property type="match status" value="1"/>
</dbReference>
<organism evidence="5 6">
    <name type="scientific">Archangium gephyra</name>
    <dbReference type="NCBI Taxonomy" id="48"/>
    <lineage>
        <taxon>Bacteria</taxon>
        <taxon>Pseudomonadati</taxon>
        <taxon>Myxococcota</taxon>
        <taxon>Myxococcia</taxon>
        <taxon>Myxococcales</taxon>
        <taxon>Cystobacterineae</taxon>
        <taxon>Archangiaceae</taxon>
        <taxon>Archangium</taxon>
    </lineage>
</organism>
<evidence type="ECO:0000313" key="5">
    <source>
        <dbReference type="EMBL" id="PZR12823.1"/>
    </source>
</evidence>
<dbReference type="PANTHER" id="PTHR43201">
    <property type="entry name" value="ACYL-COA SYNTHETASE"/>
    <property type="match status" value="1"/>
</dbReference>
<name>A0A2W5THU3_9BACT</name>
<comment type="similarity">
    <text evidence="1">Belongs to the ATP-dependent AMP-binding enzyme family.</text>
</comment>